<evidence type="ECO:0000313" key="2">
    <source>
        <dbReference type="Proteomes" id="UP000030700"/>
    </source>
</evidence>
<reference evidence="1 2" key="1">
    <citation type="journal article" date="2015" name="PeerJ">
        <title>First genomic representation of candidate bacterial phylum KSB3 points to enhanced environmental sensing as a trigger of wastewater bulking.</title>
        <authorList>
            <person name="Sekiguchi Y."/>
            <person name="Ohashi A."/>
            <person name="Parks D.H."/>
            <person name="Yamauchi T."/>
            <person name="Tyson G.W."/>
            <person name="Hugenholtz P."/>
        </authorList>
    </citation>
    <scope>NUCLEOTIDE SEQUENCE [LARGE SCALE GENOMIC DNA]</scope>
</reference>
<accession>A0A0S6W0U9</accession>
<dbReference type="Pfam" id="PF13419">
    <property type="entry name" value="HAD_2"/>
    <property type="match status" value="1"/>
</dbReference>
<dbReference type="SFLD" id="SFLDS00003">
    <property type="entry name" value="Haloacid_Dehalogenase"/>
    <property type="match status" value="1"/>
</dbReference>
<dbReference type="HOGENOM" id="CLU_045011_19_3_0"/>
<dbReference type="InterPro" id="IPR023198">
    <property type="entry name" value="PGP-like_dom2"/>
</dbReference>
<dbReference type="EMBL" id="DF820459">
    <property type="protein sequence ID" value="GAK53349.1"/>
    <property type="molecule type" value="Genomic_DNA"/>
</dbReference>
<dbReference type="AlphaFoldDB" id="A0A0S6W0U9"/>
<keyword evidence="1" id="KW-0378">Hydrolase</keyword>
<dbReference type="Gene3D" id="1.10.150.240">
    <property type="entry name" value="Putative phosphatase, domain 2"/>
    <property type="match status" value="1"/>
</dbReference>
<dbReference type="STRING" id="1499966.U14_04614"/>
<dbReference type="InterPro" id="IPR036412">
    <property type="entry name" value="HAD-like_sf"/>
</dbReference>
<dbReference type="PANTHER" id="PTHR43434">
    <property type="entry name" value="PHOSPHOGLYCOLATE PHOSPHATASE"/>
    <property type="match status" value="1"/>
</dbReference>
<dbReference type="GO" id="GO:0005829">
    <property type="term" value="C:cytosol"/>
    <property type="evidence" value="ECO:0007669"/>
    <property type="project" value="TreeGrafter"/>
</dbReference>
<sequence length="217" mass="24083">MKMHLLFDLDGTLGNTVPLCIAAFREAIEPLAKRTLSDEEIIATFGPSEEGTIQALIPDLYEEGMMRYIESYQRQHILYPEAFEGIPGLLAYLKRQQCYVGMVTGKGPKSTQLTLASYGLLDYFDCVKTGSIAGPVKRERIEEVLAETGLPREEFIYIGDAPTDIIAARACGIRAVAAAWSPDANAAALAQRKPDYLFTSVSEFFQMLIDQFEDRVV</sequence>
<proteinExistence type="predicted"/>
<dbReference type="SFLD" id="SFLDG01129">
    <property type="entry name" value="C1.5:_HAD__Beta-PGM__Phosphata"/>
    <property type="match status" value="1"/>
</dbReference>
<dbReference type="InterPro" id="IPR050155">
    <property type="entry name" value="HAD-like_hydrolase_sf"/>
</dbReference>
<dbReference type="InterPro" id="IPR023214">
    <property type="entry name" value="HAD_sf"/>
</dbReference>
<dbReference type="PANTHER" id="PTHR43434:SF1">
    <property type="entry name" value="PHOSPHOGLYCOLATE PHOSPHATASE"/>
    <property type="match status" value="1"/>
</dbReference>
<dbReference type="Gene3D" id="3.40.50.1000">
    <property type="entry name" value="HAD superfamily/HAD-like"/>
    <property type="match status" value="1"/>
</dbReference>
<keyword evidence="2" id="KW-1185">Reference proteome</keyword>
<protein>
    <submittedName>
        <fullName evidence="1">Haloacid dehalogenase domain protein hydrolase</fullName>
    </submittedName>
</protein>
<evidence type="ECO:0000313" key="1">
    <source>
        <dbReference type="EMBL" id="GAK53349.1"/>
    </source>
</evidence>
<dbReference type="Proteomes" id="UP000030700">
    <property type="component" value="Unassembled WGS sequence"/>
</dbReference>
<name>A0A0S6W0U9_9BACT</name>
<gene>
    <name evidence="1" type="ORF">U14_04614</name>
</gene>
<dbReference type="GO" id="GO:0006281">
    <property type="term" value="P:DNA repair"/>
    <property type="evidence" value="ECO:0007669"/>
    <property type="project" value="TreeGrafter"/>
</dbReference>
<dbReference type="InterPro" id="IPR041492">
    <property type="entry name" value="HAD_2"/>
</dbReference>
<dbReference type="SUPFAM" id="SSF56784">
    <property type="entry name" value="HAD-like"/>
    <property type="match status" value="1"/>
</dbReference>
<dbReference type="GO" id="GO:0008967">
    <property type="term" value="F:phosphoglycolate phosphatase activity"/>
    <property type="evidence" value="ECO:0007669"/>
    <property type="project" value="TreeGrafter"/>
</dbReference>
<organism evidence="1 2">
    <name type="scientific">Candidatus Moduliflexus flocculans</name>
    <dbReference type="NCBI Taxonomy" id="1499966"/>
    <lineage>
        <taxon>Bacteria</taxon>
        <taxon>Candidatus Moduliflexota</taxon>
        <taxon>Candidatus Moduliflexia</taxon>
        <taxon>Candidatus Moduliflexales</taxon>
        <taxon>Candidatus Moduliflexaceae</taxon>
    </lineage>
</organism>